<evidence type="ECO:0000256" key="1">
    <source>
        <dbReference type="SAM" id="MobiDB-lite"/>
    </source>
</evidence>
<name>A0A2Z7A1R2_9LAMI</name>
<protein>
    <submittedName>
        <fullName evidence="2">Uncharacterized protein</fullName>
    </submittedName>
</protein>
<dbReference type="Proteomes" id="UP000250235">
    <property type="component" value="Unassembled WGS sequence"/>
</dbReference>
<reference evidence="2 3" key="1">
    <citation type="journal article" date="2015" name="Proc. Natl. Acad. Sci. U.S.A.">
        <title>The resurrection genome of Boea hygrometrica: A blueprint for survival of dehydration.</title>
        <authorList>
            <person name="Xiao L."/>
            <person name="Yang G."/>
            <person name="Zhang L."/>
            <person name="Yang X."/>
            <person name="Zhao S."/>
            <person name="Ji Z."/>
            <person name="Zhou Q."/>
            <person name="Hu M."/>
            <person name="Wang Y."/>
            <person name="Chen M."/>
            <person name="Xu Y."/>
            <person name="Jin H."/>
            <person name="Xiao X."/>
            <person name="Hu G."/>
            <person name="Bao F."/>
            <person name="Hu Y."/>
            <person name="Wan P."/>
            <person name="Li L."/>
            <person name="Deng X."/>
            <person name="Kuang T."/>
            <person name="Xiang C."/>
            <person name="Zhu J.K."/>
            <person name="Oliver M.J."/>
            <person name="He Y."/>
        </authorList>
    </citation>
    <scope>NUCLEOTIDE SEQUENCE [LARGE SCALE GENOMIC DNA]</scope>
    <source>
        <strain evidence="3">cv. XS01</strain>
    </source>
</reference>
<feature type="region of interest" description="Disordered" evidence="1">
    <location>
        <begin position="58"/>
        <end position="100"/>
    </location>
</feature>
<dbReference type="EMBL" id="KV019881">
    <property type="protein sequence ID" value="KZV15548.1"/>
    <property type="molecule type" value="Genomic_DNA"/>
</dbReference>
<dbReference type="AlphaFoldDB" id="A0A2Z7A1R2"/>
<feature type="compositionally biased region" description="Polar residues" evidence="1">
    <location>
        <begin position="70"/>
        <end position="100"/>
    </location>
</feature>
<keyword evidence="3" id="KW-1185">Reference proteome</keyword>
<evidence type="ECO:0000313" key="3">
    <source>
        <dbReference type="Proteomes" id="UP000250235"/>
    </source>
</evidence>
<sequence length="100" mass="10354">MEGRKPSSSSFTSDLFGVNYSSSAAASSSAIFGAIFTPLLRALGIVNESLNAAEAEKKHDSGCQALSAKNGVSGSFQEKEPSSGQGRSQSTANKEMNPYS</sequence>
<evidence type="ECO:0000313" key="2">
    <source>
        <dbReference type="EMBL" id="KZV15548.1"/>
    </source>
</evidence>
<accession>A0A2Z7A1R2</accession>
<proteinExistence type="predicted"/>
<organism evidence="2 3">
    <name type="scientific">Dorcoceras hygrometricum</name>
    <dbReference type="NCBI Taxonomy" id="472368"/>
    <lineage>
        <taxon>Eukaryota</taxon>
        <taxon>Viridiplantae</taxon>
        <taxon>Streptophyta</taxon>
        <taxon>Embryophyta</taxon>
        <taxon>Tracheophyta</taxon>
        <taxon>Spermatophyta</taxon>
        <taxon>Magnoliopsida</taxon>
        <taxon>eudicotyledons</taxon>
        <taxon>Gunneridae</taxon>
        <taxon>Pentapetalae</taxon>
        <taxon>asterids</taxon>
        <taxon>lamiids</taxon>
        <taxon>Lamiales</taxon>
        <taxon>Gesneriaceae</taxon>
        <taxon>Didymocarpoideae</taxon>
        <taxon>Trichosporeae</taxon>
        <taxon>Loxocarpinae</taxon>
        <taxon>Dorcoceras</taxon>
    </lineage>
</organism>
<gene>
    <name evidence="2" type="ORF">F511_44310</name>
</gene>